<feature type="region of interest" description="Disordered" evidence="6">
    <location>
        <begin position="172"/>
        <end position="197"/>
    </location>
</feature>
<dbReference type="PANTHER" id="PTHR46245">
    <property type="entry name" value="B3 DOMAIN-CONTAINING PROTEIN OS07G0563300"/>
    <property type="match status" value="1"/>
</dbReference>
<evidence type="ECO:0000256" key="1">
    <source>
        <dbReference type="ARBA" id="ARBA00004123"/>
    </source>
</evidence>
<dbReference type="PANTHER" id="PTHR46245:SF10">
    <property type="entry name" value="B3 DOMAIN-CONTAINING TRANSCRIPTION FACTOR VAL3"/>
    <property type="match status" value="1"/>
</dbReference>
<feature type="region of interest" description="Disordered" evidence="6">
    <location>
        <begin position="300"/>
        <end position="329"/>
    </location>
</feature>
<dbReference type="InterPro" id="IPR015300">
    <property type="entry name" value="DNA-bd_pseudobarrel_sf"/>
</dbReference>
<evidence type="ECO:0000313" key="9">
    <source>
        <dbReference type="Proteomes" id="UP000541444"/>
    </source>
</evidence>
<dbReference type="EMBL" id="JACGCM010000723">
    <property type="protein sequence ID" value="KAF6167648.1"/>
    <property type="molecule type" value="Genomic_DNA"/>
</dbReference>
<evidence type="ECO:0000313" key="8">
    <source>
        <dbReference type="EMBL" id="KAF6167648.1"/>
    </source>
</evidence>
<reference evidence="8 9" key="1">
    <citation type="journal article" date="2020" name="IScience">
        <title>Genome Sequencing of the Endangered Kingdonia uniflora (Circaeasteraceae, Ranunculales) Reveals Potential Mechanisms of Evolutionary Specialization.</title>
        <authorList>
            <person name="Sun Y."/>
            <person name="Deng T."/>
            <person name="Zhang A."/>
            <person name="Moore M.J."/>
            <person name="Landis J.B."/>
            <person name="Lin N."/>
            <person name="Zhang H."/>
            <person name="Zhang X."/>
            <person name="Huang J."/>
            <person name="Zhang X."/>
            <person name="Sun H."/>
            <person name="Wang H."/>
        </authorList>
    </citation>
    <scope>NUCLEOTIDE SEQUENCE [LARGE SCALE GENOMIC DNA]</scope>
    <source>
        <strain evidence="8">TB1705</strain>
        <tissue evidence="8">Leaf</tissue>
    </source>
</reference>
<dbReference type="InterPro" id="IPR003340">
    <property type="entry name" value="B3_DNA-bd"/>
</dbReference>
<feature type="compositionally biased region" description="Basic and acidic residues" evidence="6">
    <location>
        <begin position="172"/>
        <end position="184"/>
    </location>
</feature>
<name>A0A7J7NL43_9MAGN</name>
<evidence type="ECO:0000256" key="5">
    <source>
        <dbReference type="ARBA" id="ARBA00023242"/>
    </source>
</evidence>
<feature type="compositionally biased region" description="Polar residues" evidence="6">
    <location>
        <begin position="300"/>
        <end position="309"/>
    </location>
</feature>
<evidence type="ECO:0000256" key="6">
    <source>
        <dbReference type="SAM" id="MobiDB-lite"/>
    </source>
</evidence>
<dbReference type="Proteomes" id="UP000541444">
    <property type="component" value="Unassembled WGS sequence"/>
</dbReference>
<dbReference type="Pfam" id="PF25813">
    <property type="entry name" value="zf_VAL1_N"/>
    <property type="match status" value="1"/>
</dbReference>
<keyword evidence="3" id="KW-0238">DNA-binding</keyword>
<keyword evidence="5" id="KW-0539">Nucleus</keyword>
<keyword evidence="2" id="KW-0805">Transcription regulation</keyword>
<evidence type="ECO:0000256" key="4">
    <source>
        <dbReference type="ARBA" id="ARBA00023163"/>
    </source>
</evidence>
<accession>A0A7J7NL43</accession>
<evidence type="ECO:0000256" key="2">
    <source>
        <dbReference type="ARBA" id="ARBA00023015"/>
    </source>
</evidence>
<dbReference type="SUPFAM" id="SSF101936">
    <property type="entry name" value="DNA-binding pseudobarrel domain"/>
    <property type="match status" value="1"/>
</dbReference>
<dbReference type="AlphaFoldDB" id="A0A7J7NL43"/>
<dbReference type="GO" id="GO:0003677">
    <property type="term" value="F:DNA binding"/>
    <property type="evidence" value="ECO:0007669"/>
    <property type="project" value="UniProtKB-KW"/>
</dbReference>
<organism evidence="8 9">
    <name type="scientific">Kingdonia uniflora</name>
    <dbReference type="NCBI Taxonomy" id="39325"/>
    <lineage>
        <taxon>Eukaryota</taxon>
        <taxon>Viridiplantae</taxon>
        <taxon>Streptophyta</taxon>
        <taxon>Embryophyta</taxon>
        <taxon>Tracheophyta</taxon>
        <taxon>Spermatophyta</taxon>
        <taxon>Magnoliopsida</taxon>
        <taxon>Ranunculales</taxon>
        <taxon>Circaeasteraceae</taxon>
        <taxon>Kingdonia</taxon>
    </lineage>
</organism>
<dbReference type="GO" id="GO:0005634">
    <property type="term" value="C:nucleus"/>
    <property type="evidence" value="ECO:0007669"/>
    <property type="project" value="UniProtKB-SubCell"/>
</dbReference>
<keyword evidence="9" id="KW-1185">Reference proteome</keyword>
<evidence type="ECO:0000256" key="3">
    <source>
        <dbReference type="ARBA" id="ARBA00023125"/>
    </source>
</evidence>
<evidence type="ECO:0000259" key="7">
    <source>
        <dbReference type="SMART" id="SM01019"/>
    </source>
</evidence>
<dbReference type="InterPro" id="IPR057743">
    <property type="entry name" value="Zfn_VAL1-3_N"/>
</dbReference>
<protein>
    <recommendedName>
        <fullName evidence="7">TF-B3 domain-containing protein</fullName>
    </recommendedName>
</protein>
<comment type="subcellular location">
    <subcellularLocation>
        <location evidence="1">Nucleus</location>
    </subcellularLocation>
</comment>
<feature type="region of interest" description="Disordered" evidence="6">
    <location>
        <begin position="463"/>
        <end position="518"/>
    </location>
</feature>
<dbReference type="Pfam" id="PF02362">
    <property type="entry name" value="B3"/>
    <property type="match status" value="1"/>
</dbReference>
<dbReference type="OrthoDB" id="757982at2759"/>
<dbReference type="SMART" id="SM01019">
    <property type="entry name" value="B3"/>
    <property type="match status" value="1"/>
</dbReference>
<feature type="compositionally biased region" description="Basic and acidic residues" evidence="6">
    <location>
        <begin position="484"/>
        <end position="505"/>
    </location>
</feature>
<feature type="compositionally biased region" description="Polar residues" evidence="6">
    <location>
        <begin position="319"/>
        <end position="328"/>
    </location>
</feature>
<feature type="domain" description="TF-B3" evidence="7">
    <location>
        <begin position="389"/>
        <end position="473"/>
    </location>
</feature>
<proteinExistence type="predicted"/>
<gene>
    <name evidence="8" type="ORF">GIB67_031231</name>
</gene>
<comment type="caution">
    <text evidence="8">The sequence shown here is derived from an EMBL/GenBank/DDBJ whole genome shotgun (WGS) entry which is preliminary data.</text>
</comment>
<dbReference type="CDD" id="cd10017">
    <property type="entry name" value="B3_DNA"/>
    <property type="match status" value="1"/>
</dbReference>
<keyword evidence="4" id="KW-0804">Transcription</keyword>
<sequence length="554" mass="60507">MSSSSSSMKICFNPTCEDSTTTSSERFRKGWRLRNGDLVDLCDRCASAYEDGRFCETCHKDATGWRNCEACRKPLHCGCIVSIPAFVLLDAGGVACNACAGKNVVIASNQRWPSSLFMALHVPETLQDFSVKNWSTIAGANVIGGQRVQPPNIQDTTTVQPEFHRRVPSEIDRSNHSKLADTERPTTSVQEKIEKEDPLKRVSCSSLGLSAIDRLGNGKGAVSIGAALSTCHKDEGGKDGLQSSHPPLSENMELKKGVFAQSKSCVNVLLDSSTSKDDPSTPHFGLIAPYTLQDETSSIRVSGAQSVRQTPPPTFANGKDSSGVTQVPNGKMRLDAWGRNLLPRYWPKITDQELQQKSFITCLFLVPASNPTCYSLTYLSSNSAFTPLFEKVLSASDAGRIGRLVLPKKCAEAYFPAIYNPEGVPIEVQDVKGTLWTFQYRFWPNNKSRISVRGDPASCIGATLVGSNKRGDPESHRGGTHAGSSERGRRDTPNGDADDRGEGRKFRGQRRGRSVTMRRDKKYLRIDYGRPIASPTANKGKGSTYVVIDVLWSG</sequence>
<dbReference type="Gene3D" id="2.40.330.10">
    <property type="entry name" value="DNA-binding pseudobarrel domain"/>
    <property type="match status" value="1"/>
</dbReference>